<dbReference type="RefSeq" id="XP_024739271.1">
    <property type="nucleotide sequence ID" value="XM_024879749.1"/>
</dbReference>
<dbReference type="OrthoDB" id="3527261at2759"/>
<keyword evidence="3" id="KW-1185">Reference proteome</keyword>
<reference evidence="2 3" key="1">
    <citation type="submission" date="2016-04" db="EMBL/GenBank/DDBJ databases">
        <title>A degradative enzymes factory behind the ericoid mycorrhizal symbiosis.</title>
        <authorList>
            <consortium name="DOE Joint Genome Institute"/>
            <person name="Martino E."/>
            <person name="Morin E."/>
            <person name="Grelet G."/>
            <person name="Kuo A."/>
            <person name="Kohler A."/>
            <person name="Daghino S."/>
            <person name="Barry K."/>
            <person name="Choi C."/>
            <person name="Cichocki N."/>
            <person name="Clum A."/>
            <person name="Copeland A."/>
            <person name="Hainaut M."/>
            <person name="Haridas S."/>
            <person name="Labutti K."/>
            <person name="Lindquist E."/>
            <person name="Lipzen A."/>
            <person name="Khouja H.-R."/>
            <person name="Murat C."/>
            <person name="Ohm R."/>
            <person name="Olson A."/>
            <person name="Spatafora J."/>
            <person name="Veneault-Fourrey C."/>
            <person name="Henrissat B."/>
            <person name="Grigoriev I."/>
            <person name="Martin F."/>
            <person name="Perotto S."/>
        </authorList>
    </citation>
    <scope>NUCLEOTIDE SEQUENCE [LARGE SCALE GENOMIC DNA]</scope>
    <source>
        <strain evidence="2 3">E</strain>
    </source>
</reference>
<dbReference type="Proteomes" id="UP000235371">
    <property type="component" value="Unassembled WGS sequence"/>
</dbReference>
<dbReference type="EMBL" id="KZ613783">
    <property type="protein sequence ID" value="PMD62367.1"/>
    <property type="molecule type" value="Genomic_DNA"/>
</dbReference>
<feature type="transmembrane region" description="Helical" evidence="1">
    <location>
        <begin position="196"/>
        <end position="214"/>
    </location>
</feature>
<keyword evidence="1" id="KW-0812">Transmembrane</keyword>
<dbReference type="GeneID" id="36587826"/>
<evidence type="ECO:0000256" key="1">
    <source>
        <dbReference type="SAM" id="Phobius"/>
    </source>
</evidence>
<organism evidence="2 3">
    <name type="scientific">Hyaloscypha bicolor E</name>
    <dbReference type="NCBI Taxonomy" id="1095630"/>
    <lineage>
        <taxon>Eukaryota</taxon>
        <taxon>Fungi</taxon>
        <taxon>Dikarya</taxon>
        <taxon>Ascomycota</taxon>
        <taxon>Pezizomycotina</taxon>
        <taxon>Leotiomycetes</taxon>
        <taxon>Helotiales</taxon>
        <taxon>Hyaloscyphaceae</taxon>
        <taxon>Hyaloscypha</taxon>
        <taxon>Hyaloscypha bicolor</taxon>
    </lineage>
</organism>
<sequence>MLDAEVAAFQRILDRNRWTPELAGILPLSALIDFVEIPPKLHAFQLVGAAPLWSWPITPAGSRLLLSEDEALQQRCFLDHHGNSIALHGLDGLYGAAYVVANPETLRLCLRASPPRTIANPHANMQGDSLRVQRLDVVHISRLPSALPAPSSSWLRFVLLEHWRMYSARYLATAAIGWVVLLGTIVMSAILRTYIALAFLLTIPATGAVLFALYGSSPRRLLVTDPTTFERHNRLVLVAEHMNATHWTAFYGESTILNSLINRPLEPAGPGIAPAARPVLRACLRVLILGQWAMALAAAATKDWNSYFICFWIALCIFLHAYVITTDRSAEDWMKSCIGLRMQRYRTNLSSRRTLLNTVMALNPATFPLDLKTGENDLSCFRTGALKWINPILEPGAGRTRWEEASLKAMREAREQSPKVAFPTDDWRREYGKDYWSLFVLEGIEMAARIRLEANLPGEIIY</sequence>
<feature type="transmembrane region" description="Helical" evidence="1">
    <location>
        <begin position="170"/>
        <end position="190"/>
    </location>
</feature>
<accession>A0A2J6TH70</accession>
<gene>
    <name evidence="2" type="ORF">K444DRAFT_610444</name>
</gene>
<keyword evidence="1" id="KW-0472">Membrane</keyword>
<feature type="transmembrane region" description="Helical" evidence="1">
    <location>
        <begin position="306"/>
        <end position="325"/>
    </location>
</feature>
<keyword evidence="1" id="KW-1133">Transmembrane helix</keyword>
<dbReference type="InParanoid" id="A0A2J6TH70"/>
<evidence type="ECO:0000313" key="2">
    <source>
        <dbReference type="EMBL" id="PMD62367.1"/>
    </source>
</evidence>
<dbReference type="STRING" id="1095630.A0A2J6TH70"/>
<dbReference type="AlphaFoldDB" id="A0A2J6TH70"/>
<evidence type="ECO:0000313" key="3">
    <source>
        <dbReference type="Proteomes" id="UP000235371"/>
    </source>
</evidence>
<protein>
    <submittedName>
        <fullName evidence="2">Uncharacterized protein</fullName>
    </submittedName>
</protein>
<proteinExistence type="predicted"/>
<name>A0A2J6TH70_9HELO</name>